<dbReference type="CDD" id="cd00133">
    <property type="entry name" value="PTS_IIB"/>
    <property type="match status" value="1"/>
</dbReference>
<reference evidence="6 7" key="1">
    <citation type="submission" date="2021-06" db="EMBL/GenBank/DDBJ databases">
        <title>Enterococcus alishanensis sp. nov., a novel lactic acid bacterium isolated from fresh coffee beans.</title>
        <authorList>
            <person name="Chen Y.-S."/>
        </authorList>
    </citation>
    <scope>NUCLEOTIDE SEQUENCE [LARGE SCALE GENOMIC DNA]</scope>
    <source>
        <strain evidence="6 7">ALS3</strain>
    </source>
</reference>
<accession>A0ABS6T9B2</accession>
<dbReference type="PROSITE" id="PS51094">
    <property type="entry name" value="PTS_EIIA_TYPE_2"/>
    <property type="match status" value="1"/>
</dbReference>
<feature type="domain" description="PTS EIIB type-2" evidence="4">
    <location>
        <begin position="398"/>
        <end position="487"/>
    </location>
</feature>
<dbReference type="Pfam" id="PF02302">
    <property type="entry name" value="PTS_IIB"/>
    <property type="match status" value="1"/>
</dbReference>
<keyword evidence="1" id="KW-0805">Transcription regulation</keyword>
<dbReference type="Pfam" id="PF08279">
    <property type="entry name" value="HTH_11"/>
    <property type="match status" value="1"/>
</dbReference>
<dbReference type="PROSITE" id="PS51372">
    <property type="entry name" value="PRD_2"/>
    <property type="match status" value="2"/>
</dbReference>
<evidence type="ECO:0000259" key="3">
    <source>
        <dbReference type="PROSITE" id="PS51094"/>
    </source>
</evidence>
<evidence type="ECO:0000259" key="5">
    <source>
        <dbReference type="PROSITE" id="PS51372"/>
    </source>
</evidence>
<keyword evidence="7" id="KW-1185">Reference proteome</keyword>
<dbReference type="InterPro" id="IPR013196">
    <property type="entry name" value="HTH_11"/>
</dbReference>
<feature type="domain" description="PRD" evidence="5">
    <location>
        <begin position="177"/>
        <end position="284"/>
    </location>
</feature>
<feature type="domain" description="PRD" evidence="5">
    <location>
        <begin position="285"/>
        <end position="392"/>
    </location>
</feature>
<dbReference type="Proteomes" id="UP000774130">
    <property type="component" value="Unassembled WGS sequence"/>
</dbReference>
<dbReference type="InterPro" id="IPR007737">
    <property type="entry name" value="Mga_HTH"/>
</dbReference>
<dbReference type="EMBL" id="JAHUZB010000001">
    <property type="protein sequence ID" value="MBV7389488.1"/>
    <property type="molecule type" value="Genomic_DNA"/>
</dbReference>
<feature type="domain" description="PTS EIIA type-2" evidence="3">
    <location>
        <begin position="498"/>
        <end position="637"/>
    </location>
</feature>
<dbReference type="InterPro" id="IPR013011">
    <property type="entry name" value="PTS_EIIB_2"/>
</dbReference>
<gene>
    <name evidence="6" type="ORF">KUA55_02260</name>
</gene>
<keyword evidence="2" id="KW-0804">Transcription</keyword>
<dbReference type="InterPro" id="IPR002178">
    <property type="entry name" value="PTS_EIIA_type-2_dom"/>
</dbReference>
<proteinExistence type="predicted"/>
<dbReference type="InterPro" id="IPR011608">
    <property type="entry name" value="PRD"/>
</dbReference>
<protein>
    <submittedName>
        <fullName evidence="6">BglG family transcription antiterminator</fullName>
    </submittedName>
</protein>
<dbReference type="PANTHER" id="PTHR30185">
    <property type="entry name" value="CRYPTIC BETA-GLUCOSIDE BGL OPERON ANTITERMINATOR"/>
    <property type="match status" value="1"/>
</dbReference>
<dbReference type="PROSITE" id="PS51099">
    <property type="entry name" value="PTS_EIIB_TYPE_2"/>
    <property type="match status" value="1"/>
</dbReference>
<evidence type="ECO:0000313" key="7">
    <source>
        <dbReference type="Proteomes" id="UP000774130"/>
    </source>
</evidence>
<dbReference type="PANTHER" id="PTHR30185:SF12">
    <property type="entry name" value="TRANSCRIPTIONAL REGULATOR MANR"/>
    <property type="match status" value="1"/>
</dbReference>
<evidence type="ECO:0000313" key="6">
    <source>
        <dbReference type="EMBL" id="MBV7389488.1"/>
    </source>
</evidence>
<evidence type="ECO:0000259" key="4">
    <source>
        <dbReference type="PROSITE" id="PS51099"/>
    </source>
</evidence>
<sequence>MRQERIVEYLYLQDQIVTPQKIADAFGISERTLANDIKLINAIGKSAGFALKRIRGSGYQLVIVSEVKFQSFLTDSFHDELIDSTSPEQRIKSSLIVLLFSEDFITLQELADYLVVSLSTIKTDMKKVEAFCKKYQLKLYSKAHYGLKITGSEMQKRKAILDLLRKNIKLPMLTEKYQEFNRIFDEADLRNFLQQQIQLNHLKVSDIVFENVMQHIKLLSFRMLQHNTLSDEENFNSQIQDTYDQLTKNLLQYLTDHYQLSFSQSEKIYLKEQLRGKFTVLKNQTDNHHLVDKIHQALKIIDRRYQTSFSNDEELANALLMHVAPLLQRLYTGHQLENPLIEDIYTQYANVFSLALTFIDLLNEGSDVKISKDEIGYVAIYFAASLEKYANQVVDDYQKIAVICATGGGASYLLKVNLERLFAKAEVTTFALNEISRIGNQYDLLISTVPLETDQIDLPVIFTKPILNAKDLSKIEKDLTILRESQKHGRDANQIVLDLFKEEWFRLSYENSDYLTLLQNEAVKLEKFEVAKPGFAKSVLERENLIDTIYQKGIAGPHPMEQGATKEVINLILLKNPLNYHGKEVKIIFLINIKKDHLTLHKEISHLMIQMMDDPELNNQLAKINSYNEFITYIKSLMKEG</sequence>
<organism evidence="6 7">
    <name type="scientific">Enterococcus alishanensis</name>
    <dbReference type="NCBI Taxonomy" id="1303817"/>
    <lineage>
        <taxon>Bacteria</taxon>
        <taxon>Bacillati</taxon>
        <taxon>Bacillota</taxon>
        <taxon>Bacilli</taxon>
        <taxon>Lactobacillales</taxon>
        <taxon>Enterococcaceae</taxon>
        <taxon>Enterococcus</taxon>
    </lineage>
</organism>
<evidence type="ECO:0000256" key="1">
    <source>
        <dbReference type="ARBA" id="ARBA00023015"/>
    </source>
</evidence>
<dbReference type="Pfam" id="PF00874">
    <property type="entry name" value="PRD"/>
    <property type="match status" value="2"/>
</dbReference>
<dbReference type="InterPro" id="IPR003501">
    <property type="entry name" value="PTS_EIIB_2/3"/>
</dbReference>
<comment type="caution">
    <text evidence="6">The sequence shown here is derived from an EMBL/GenBank/DDBJ whole genome shotgun (WGS) entry which is preliminary data.</text>
</comment>
<dbReference type="InterPro" id="IPR050661">
    <property type="entry name" value="BglG_antiterminators"/>
</dbReference>
<evidence type="ECO:0000256" key="2">
    <source>
        <dbReference type="ARBA" id="ARBA00023163"/>
    </source>
</evidence>
<name>A0ABS6T9B2_9ENTE</name>
<dbReference type="Pfam" id="PF05043">
    <property type="entry name" value="Mga"/>
    <property type="match status" value="1"/>
</dbReference>
<dbReference type="Pfam" id="PF00359">
    <property type="entry name" value="PTS_EIIA_2"/>
    <property type="match status" value="1"/>
</dbReference>